<evidence type="ECO:0000256" key="6">
    <source>
        <dbReference type="ARBA" id="ARBA00022989"/>
    </source>
</evidence>
<dbReference type="PIRSF" id="PIRSF037778">
    <property type="entry name" value="UCP037778_transp_RibU"/>
    <property type="match status" value="1"/>
</dbReference>
<gene>
    <name evidence="10" type="ORF">H5S41_02005</name>
</gene>
<comment type="similarity">
    <text evidence="2 8">Belongs to the prokaryotic riboflavin transporter (P-RFT) (TC 2.A.87) family.</text>
</comment>
<dbReference type="PANTHER" id="PTHR38438">
    <property type="entry name" value="RIBOFLAVIN TRANSPORTER RIBU"/>
    <property type="match status" value="1"/>
</dbReference>
<keyword evidence="5 9" id="KW-0812">Transmembrane</keyword>
<protein>
    <recommendedName>
        <fullName evidence="8">Riboflavin transporter</fullName>
    </recommendedName>
</protein>
<keyword evidence="4 8" id="KW-1003">Cell membrane</keyword>
<name>A0A839HAD7_9LACO</name>
<dbReference type="GO" id="GO:0032217">
    <property type="term" value="F:riboflavin transmembrane transporter activity"/>
    <property type="evidence" value="ECO:0007669"/>
    <property type="project" value="UniProtKB-UniRule"/>
</dbReference>
<feature type="transmembrane region" description="Helical" evidence="9">
    <location>
        <begin position="114"/>
        <end position="135"/>
    </location>
</feature>
<accession>A0A839HAD7</accession>
<dbReference type="GO" id="GO:0005886">
    <property type="term" value="C:plasma membrane"/>
    <property type="evidence" value="ECO:0007669"/>
    <property type="project" value="UniProtKB-SubCell"/>
</dbReference>
<keyword evidence="6 9" id="KW-1133">Transmembrane helix</keyword>
<evidence type="ECO:0000256" key="8">
    <source>
        <dbReference type="PIRNR" id="PIRNR037778"/>
    </source>
</evidence>
<dbReference type="RefSeq" id="WP_182601990.1">
    <property type="nucleotide sequence ID" value="NZ_JACIVD010000048.1"/>
</dbReference>
<dbReference type="PANTHER" id="PTHR38438:SF1">
    <property type="entry name" value="RIBOFLAVIN TRANSPORTER RIBU"/>
    <property type="match status" value="1"/>
</dbReference>
<dbReference type="AlphaFoldDB" id="A0A839HAD7"/>
<evidence type="ECO:0000313" key="10">
    <source>
        <dbReference type="EMBL" id="MBB1122742.1"/>
    </source>
</evidence>
<organism evidence="10 11">
    <name type="scientific">Limosilactobacillus albertensis</name>
    <dbReference type="NCBI Taxonomy" id="2759752"/>
    <lineage>
        <taxon>Bacteria</taxon>
        <taxon>Bacillati</taxon>
        <taxon>Bacillota</taxon>
        <taxon>Bacilli</taxon>
        <taxon>Lactobacillales</taxon>
        <taxon>Lactobacillaceae</taxon>
        <taxon>Limosilactobacillus</taxon>
    </lineage>
</organism>
<evidence type="ECO:0000256" key="4">
    <source>
        <dbReference type="ARBA" id="ARBA00022475"/>
    </source>
</evidence>
<proteinExistence type="inferred from homology"/>
<evidence type="ECO:0000256" key="3">
    <source>
        <dbReference type="ARBA" id="ARBA00022448"/>
    </source>
</evidence>
<dbReference type="Gene3D" id="1.10.1760.20">
    <property type="match status" value="1"/>
</dbReference>
<evidence type="ECO:0000256" key="9">
    <source>
        <dbReference type="SAM" id="Phobius"/>
    </source>
</evidence>
<evidence type="ECO:0000256" key="5">
    <source>
        <dbReference type="ARBA" id="ARBA00022692"/>
    </source>
</evidence>
<comment type="subcellular location">
    <subcellularLocation>
        <location evidence="1">Cell membrane</location>
        <topology evidence="1">Multi-pass membrane protein</topology>
    </subcellularLocation>
</comment>
<evidence type="ECO:0000313" key="11">
    <source>
        <dbReference type="Proteomes" id="UP000547628"/>
    </source>
</evidence>
<keyword evidence="7 8" id="KW-0472">Membrane</keyword>
<feature type="transmembrane region" description="Helical" evidence="9">
    <location>
        <begin position="12"/>
        <end position="32"/>
    </location>
</feature>
<evidence type="ECO:0000256" key="7">
    <source>
        <dbReference type="ARBA" id="ARBA00023136"/>
    </source>
</evidence>
<evidence type="ECO:0000256" key="1">
    <source>
        <dbReference type="ARBA" id="ARBA00004651"/>
    </source>
</evidence>
<dbReference type="InterPro" id="IPR025720">
    <property type="entry name" value="RibU"/>
</dbReference>
<sequence length="192" mass="21232">MTMTHQRIQRLVGIACLSALAFILMFFEFPVLPMAPYLKLDFSDVPVLIGGYIYGPVGGIAIAAIKCLIHGMVHGFSPAELIGVTSDFVSSLALLLPFSWVWRHRNWTKKRQAFVGIVLSTVILTVLMSLLNLWVLTPLYMAVWNWKSTLPVAQLVAIGVLPFNIIKGLVVTIVYVIIAGRLGACLDQHRTI</sequence>
<keyword evidence="3 8" id="KW-0813">Transport</keyword>
<dbReference type="Pfam" id="PF12822">
    <property type="entry name" value="ECF_trnsprt"/>
    <property type="match status" value="1"/>
</dbReference>
<comment type="caution">
    <text evidence="10">The sequence shown here is derived from an EMBL/GenBank/DDBJ whole genome shotgun (WGS) entry which is preliminary data.</text>
</comment>
<comment type="function">
    <text evidence="8">Probably a riboflavin-binding protein that interacts with the energy-coupling factor (ECF) ABC-transporter complex.</text>
</comment>
<dbReference type="InterPro" id="IPR024529">
    <property type="entry name" value="ECF_trnsprt_substrate-spec"/>
</dbReference>
<evidence type="ECO:0000256" key="2">
    <source>
        <dbReference type="ARBA" id="ARBA00005540"/>
    </source>
</evidence>
<feature type="transmembrane region" description="Helical" evidence="9">
    <location>
        <begin position="155"/>
        <end position="178"/>
    </location>
</feature>
<dbReference type="EMBL" id="JACIVD010000048">
    <property type="protein sequence ID" value="MBB1122742.1"/>
    <property type="molecule type" value="Genomic_DNA"/>
</dbReference>
<reference evidence="10 11" key="1">
    <citation type="submission" date="2020-07" db="EMBL/GenBank/DDBJ databases">
        <title>Description of Limosilactobacillus balticus sp. nov., Limosilactobacillus agrestis sp. nov., Limosilactobacillus albertensis sp. nov., Limosilactobacillus rudii sp. nov., Limosilactobacillus fastidiosus sp. nov., five novel Limosilactobacillus species isolated from the vertebrate gastrointestinal tract, and proposal of 6 subspecies of Limosilactobacillus reuteri adapted to the gastrointestinal tract of specific vertebrate hosts.</title>
        <authorList>
            <person name="Li F."/>
            <person name="Cheng C."/>
            <person name="Zheng J."/>
            <person name="Quevedo R.M."/>
            <person name="Li J."/>
            <person name="Roos S."/>
            <person name="Gaenzle M.G."/>
            <person name="Walter J."/>
        </authorList>
    </citation>
    <scope>NUCLEOTIDE SEQUENCE [LARGE SCALE GENOMIC DNA]</scope>
    <source>
        <strain evidence="10 11">Lr3000</strain>
    </source>
</reference>
<dbReference type="Proteomes" id="UP000547628">
    <property type="component" value="Unassembled WGS sequence"/>
</dbReference>